<evidence type="ECO:0000313" key="2">
    <source>
        <dbReference type="Proteomes" id="UP000805649"/>
    </source>
</evidence>
<keyword evidence="2" id="KW-1185">Reference proteome</keyword>
<evidence type="ECO:0000313" key="1">
    <source>
        <dbReference type="EMBL" id="KAL0941229.1"/>
    </source>
</evidence>
<name>A0ACC3ZAV9_COLTU</name>
<dbReference type="EMBL" id="VUJX02000002">
    <property type="protein sequence ID" value="KAL0941229.1"/>
    <property type="molecule type" value="Genomic_DNA"/>
</dbReference>
<protein>
    <submittedName>
        <fullName evidence="1">Chd5 domain protein</fullName>
    </submittedName>
</protein>
<proteinExistence type="predicted"/>
<organism evidence="1 2">
    <name type="scientific">Colletotrichum truncatum</name>
    <name type="common">Anthracnose fungus</name>
    <name type="synonym">Colletotrichum capsici</name>
    <dbReference type="NCBI Taxonomy" id="5467"/>
    <lineage>
        <taxon>Eukaryota</taxon>
        <taxon>Fungi</taxon>
        <taxon>Dikarya</taxon>
        <taxon>Ascomycota</taxon>
        <taxon>Pezizomycotina</taxon>
        <taxon>Sordariomycetes</taxon>
        <taxon>Hypocreomycetidae</taxon>
        <taxon>Glomerellales</taxon>
        <taxon>Glomerellaceae</taxon>
        <taxon>Colletotrichum</taxon>
        <taxon>Colletotrichum truncatum species complex</taxon>
    </lineage>
</organism>
<reference evidence="1 2" key="1">
    <citation type="journal article" date="2020" name="Phytopathology">
        <title>Genome Sequence Resources of Colletotrichum truncatum, C. plurivorum, C. musicola, and C. sojae: Four Species Pathogenic to Soybean (Glycine max).</title>
        <authorList>
            <person name="Rogerio F."/>
            <person name="Boufleur T.R."/>
            <person name="Ciampi-Guillardi M."/>
            <person name="Sukno S.A."/>
            <person name="Thon M.R."/>
            <person name="Massola Junior N.S."/>
            <person name="Baroncelli R."/>
        </authorList>
    </citation>
    <scope>NUCLEOTIDE SEQUENCE [LARGE SCALE GENOMIC DNA]</scope>
    <source>
        <strain evidence="1 2">CMES1059</strain>
    </source>
</reference>
<comment type="caution">
    <text evidence="1">The sequence shown here is derived from an EMBL/GenBank/DDBJ whole genome shotgun (WGS) entry which is preliminary data.</text>
</comment>
<feature type="non-terminal residue" evidence="1">
    <location>
        <position position="1"/>
    </location>
</feature>
<accession>A0ACC3ZAV9</accession>
<dbReference type="Proteomes" id="UP000805649">
    <property type="component" value="Unassembled WGS sequence"/>
</dbReference>
<gene>
    <name evidence="1" type="ORF">CTRU02_203992</name>
</gene>
<sequence length="250" mass="28277">NRPASPKPSHSAACADKHRQLTKFRLPRAPTDKMPSLLVVIFVLEVFSHMINTIGAATINNLLWTLLNYLPVSTSNAAKQHRQLQAEFLKARKQLNATSSQDEFAKWAKLRRTHDKLLDELEKSKKSQEAARSKFDTYLTGFRLLVTKVPQYGLPFWYSKEPMFWLPYGWFPYYAEWLMSFPKAPMGSVSIVSWQLACNGMVTLVTELITSVFGLVLKAQQSKTKAKVSAGAARTKPEAPASTEKEKKEL</sequence>